<sequence>MSPSASAADADSPPPDVPAEAVADVSDGDAATTAAEPSAAPAPARRAGRLAPVRSLPNKSHKFVVIEYPGVVGAPAAPSMPNESQQQQQQASSGSSTPSVPARTQAHARSAAPHHTLAINTTTDLSHNPALARALQTLDPRPPALASPAGALAHLHQHLGMSDAVIECRIGSASAAAGSSSGAGSNGQAASSSNAQLASTELFRHPLHGHIVGTNDGVLRLRTRVWRRRRRAAAPTDAQGDSAMSATTDKDEVQVRHEHTAEILGLARHTLRFRQLADFAFEPAIASPPQQSGEEAAQDEGRTSVAATDIHEQTMLLMSALQRMDVAAMSNFRFMPESESWGNKDFMVTPPAFSITTVARKYGFRQNPASRLQQQPDGTSRYVNANRWRGLAPPNYSMKSTKPVPDAPLAHIEAEREKSDAAVLKALEKCFEERPVWTRGSLFNTLKPAERKMVGLHKQYLPLVCYTTKDGPWRDCLIRYGFDPRADRSSRFYQRFVFMNRKADELPKGRVKIGGDGRNLHRGVESMAREDDEEGRGSAEPEDAAADDDAEAQDAQQGAAVEDEHPRSHIFNGVSLEANSGRFMLCDITDPIARPLIEAEGPENLRETFDMETGFYTKRAYDCIKQVLSIRFHAVLKGGEATQKECDKAVALIVGGGGGDRSASAAGAAGEEGFFGGDAAPPSDEEERLPAKRGRGGARGRARGSTRGRGRGAASSSTRGGARGGRGRGSRAT</sequence>
<evidence type="ECO:0000256" key="4">
    <source>
        <dbReference type="ARBA" id="ARBA00023242"/>
    </source>
</evidence>
<evidence type="ECO:0000259" key="7">
    <source>
        <dbReference type="Pfam" id="PF17682"/>
    </source>
</evidence>
<feature type="compositionally biased region" description="Acidic residues" evidence="5">
    <location>
        <begin position="540"/>
        <end position="552"/>
    </location>
</feature>
<feature type="compositionally biased region" description="Basic residues" evidence="5">
    <location>
        <begin position="691"/>
        <end position="710"/>
    </location>
</feature>
<dbReference type="GeneID" id="37270928"/>
<protein>
    <recommendedName>
        <fullName evidence="10">Transcription factor IIIC subunit 5 HTH domain-containing protein</fullName>
    </recommendedName>
</protein>
<evidence type="ECO:0000313" key="8">
    <source>
        <dbReference type="EMBL" id="PWN95361.1"/>
    </source>
</evidence>
<feature type="compositionally biased region" description="Low complexity" evidence="5">
    <location>
        <begin position="18"/>
        <end position="54"/>
    </location>
</feature>
<organism evidence="8 9">
    <name type="scientific">Tilletiopsis washingtonensis</name>
    <dbReference type="NCBI Taxonomy" id="58919"/>
    <lineage>
        <taxon>Eukaryota</taxon>
        <taxon>Fungi</taxon>
        <taxon>Dikarya</taxon>
        <taxon>Basidiomycota</taxon>
        <taxon>Ustilaginomycotina</taxon>
        <taxon>Exobasidiomycetes</taxon>
        <taxon>Entylomatales</taxon>
        <taxon>Entylomatales incertae sedis</taxon>
        <taxon>Tilletiopsis</taxon>
    </lineage>
</organism>
<dbReference type="GO" id="GO:0001002">
    <property type="term" value="F:RNA polymerase III type 1 promoter sequence-specific DNA binding"/>
    <property type="evidence" value="ECO:0007669"/>
    <property type="project" value="TreeGrafter"/>
</dbReference>
<keyword evidence="3" id="KW-0804">Transcription</keyword>
<feature type="region of interest" description="Disordered" evidence="5">
    <location>
        <begin position="661"/>
        <end position="733"/>
    </location>
</feature>
<dbReference type="GO" id="GO:0000127">
    <property type="term" value="C:transcription factor TFIIIC complex"/>
    <property type="evidence" value="ECO:0007669"/>
    <property type="project" value="InterPro"/>
</dbReference>
<dbReference type="InterPro" id="IPR040454">
    <property type="entry name" value="TF_IIIC_Tfc1/Sfc1"/>
</dbReference>
<feature type="compositionally biased region" description="Low complexity" evidence="5">
    <location>
        <begin position="1"/>
        <end position="11"/>
    </location>
</feature>
<evidence type="ECO:0000256" key="2">
    <source>
        <dbReference type="ARBA" id="ARBA00023125"/>
    </source>
</evidence>
<dbReference type="STRING" id="58919.A0A316Z1E7"/>
<evidence type="ECO:0008006" key="10">
    <source>
        <dbReference type="Google" id="ProtNLM"/>
    </source>
</evidence>
<dbReference type="RefSeq" id="XP_025595640.1">
    <property type="nucleotide sequence ID" value="XM_025743384.1"/>
</dbReference>
<gene>
    <name evidence="8" type="ORF">FA09DRAFT_332259</name>
</gene>
<dbReference type="Pfam" id="PF09734">
    <property type="entry name" value="Tau95"/>
    <property type="match status" value="1"/>
</dbReference>
<dbReference type="GO" id="GO:0005634">
    <property type="term" value="C:nucleus"/>
    <property type="evidence" value="ECO:0007669"/>
    <property type="project" value="UniProtKB-SubCell"/>
</dbReference>
<keyword evidence="4" id="KW-0539">Nucleus</keyword>
<evidence type="ECO:0000256" key="1">
    <source>
        <dbReference type="ARBA" id="ARBA00004123"/>
    </source>
</evidence>
<dbReference type="PANTHER" id="PTHR13230">
    <property type="entry name" value="GENERAL TRANSCRIPTION FACTOR IIIC, POLYPEPTIDE 5"/>
    <property type="match status" value="1"/>
</dbReference>
<evidence type="ECO:0000256" key="5">
    <source>
        <dbReference type="SAM" id="MobiDB-lite"/>
    </source>
</evidence>
<name>A0A316Z1E7_9BASI</name>
<evidence type="ECO:0000313" key="9">
    <source>
        <dbReference type="Proteomes" id="UP000245946"/>
    </source>
</evidence>
<feature type="region of interest" description="Disordered" evidence="5">
    <location>
        <begin position="1"/>
        <end position="59"/>
    </location>
</feature>
<feature type="region of interest" description="Disordered" evidence="5">
    <location>
        <begin position="76"/>
        <end position="114"/>
    </location>
</feature>
<evidence type="ECO:0000256" key="3">
    <source>
        <dbReference type="ARBA" id="ARBA00023163"/>
    </source>
</evidence>
<dbReference type="EMBL" id="KZ819305">
    <property type="protein sequence ID" value="PWN95361.1"/>
    <property type="molecule type" value="Genomic_DNA"/>
</dbReference>
<dbReference type="PANTHER" id="PTHR13230:SF5">
    <property type="entry name" value="GENERAL TRANSCRIPTION FACTOR 3C POLYPEPTIDE 5"/>
    <property type="match status" value="1"/>
</dbReference>
<feature type="compositionally biased region" description="Low complexity" evidence="5">
    <location>
        <begin position="661"/>
        <end position="680"/>
    </location>
</feature>
<feature type="domain" description="Transcription factor IIIC subunit 5 HTH" evidence="6">
    <location>
        <begin position="348"/>
        <end position="498"/>
    </location>
</feature>
<proteinExistence type="predicted"/>
<feature type="region of interest" description="Disordered" evidence="5">
    <location>
        <begin position="509"/>
        <end position="568"/>
    </location>
</feature>
<dbReference type="InterPro" id="IPR041499">
    <property type="entry name" value="Tfc1/Sfc1_N"/>
</dbReference>
<dbReference type="GO" id="GO:0001003">
    <property type="term" value="F:RNA polymerase III type 2 promoter sequence-specific DNA binding"/>
    <property type="evidence" value="ECO:0007669"/>
    <property type="project" value="TreeGrafter"/>
</dbReference>
<comment type="subcellular location">
    <subcellularLocation>
        <location evidence="1">Nucleus</location>
    </subcellularLocation>
</comment>
<keyword evidence="2" id="KW-0238">DNA-binding</keyword>
<accession>A0A316Z1E7</accession>
<dbReference type="Proteomes" id="UP000245946">
    <property type="component" value="Unassembled WGS sequence"/>
</dbReference>
<dbReference type="GO" id="GO:0006384">
    <property type="term" value="P:transcription initiation at RNA polymerase III promoter"/>
    <property type="evidence" value="ECO:0007669"/>
    <property type="project" value="InterPro"/>
</dbReference>
<dbReference type="AlphaFoldDB" id="A0A316Z1E7"/>
<feature type="compositionally biased region" description="Low complexity" evidence="5">
    <location>
        <begin position="84"/>
        <end position="99"/>
    </location>
</feature>
<dbReference type="OrthoDB" id="5598268at2759"/>
<dbReference type="Pfam" id="PF17682">
    <property type="entry name" value="Tau95_N"/>
    <property type="match status" value="1"/>
</dbReference>
<dbReference type="InterPro" id="IPR019136">
    <property type="entry name" value="TF_IIIC_su-5_HTH"/>
</dbReference>
<reference evidence="8 9" key="1">
    <citation type="journal article" date="2018" name="Mol. Biol. Evol.">
        <title>Broad Genomic Sampling Reveals a Smut Pathogenic Ancestry of the Fungal Clade Ustilaginomycotina.</title>
        <authorList>
            <person name="Kijpornyongpan T."/>
            <person name="Mondo S.J."/>
            <person name="Barry K."/>
            <person name="Sandor L."/>
            <person name="Lee J."/>
            <person name="Lipzen A."/>
            <person name="Pangilinan J."/>
            <person name="LaButti K."/>
            <person name="Hainaut M."/>
            <person name="Henrissat B."/>
            <person name="Grigoriev I.V."/>
            <person name="Spatafora J.W."/>
            <person name="Aime M.C."/>
        </authorList>
    </citation>
    <scope>NUCLEOTIDE SEQUENCE [LARGE SCALE GENOMIC DNA]</scope>
    <source>
        <strain evidence="8 9">MCA 4186</strain>
    </source>
</reference>
<evidence type="ECO:0000259" key="6">
    <source>
        <dbReference type="Pfam" id="PF09734"/>
    </source>
</evidence>
<feature type="region of interest" description="Disordered" evidence="5">
    <location>
        <begin position="230"/>
        <end position="253"/>
    </location>
</feature>
<feature type="compositionally biased region" description="Basic and acidic residues" evidence="5">
    <location>
        <begin position="509"/>
        <end position="539"/>
    </location>
</feature>
<feature type="domain" description="Transcription factor IIIC subunit Tfc1/Sfc1 triple barrel" evidence="7">
    <location>
        <begin position="195"/>
        <end position="281"/>
    </location>
</feature>
<keyword evidence="9" id="KW-1185">Reference proteome</keyword>